<dbReference type="GO" id="GO:0016020">
    <property type="term" value="C:membrane"/>
    <property type="evidence" value="ECO:0007669"/>
    <property type="project" value="InterPro"/>
</dbReference>
<evidence type="ECO:0000256" key="1">
    <source>
        <dbReference type="ARBA" id="ARBA00000085"/>
    </source>
</evidence>
<dbReference type="InterPro" id="IPR011712">
    <property type="entry name" value="Sig_transdc_His_kin_sub3_dim/P"/>
</dbReference>
<reference evidence="11 12" key="1">
    <citation type="submission" date="2018-12" db="EMBL/GenBank/DDBJ databases">
        <authorList>
            <person name="Li F."/>
        </authorList>
    </citation>
    <scope>NUCLEOTIDE SEQUENCE [LARGE SCALE GENOMIC DNA]</scope>
    <source>
        <strain evidence="11 12">11W25H-1</strain>
    </source>
</reference>
<evidence type="ECO:0000256" key="2">
    <source>
        <dbReference type="ARBA" id="ARBA00012438"/>
    </source>
</evidence>
<feature type="transmembrane region" description="Helical" evidence="9">
    <location>
        <begin position="23"/>
        <end position="55"/>
    </location>
</feature>
<dbReference type="EC" id="2.7.13.3" evidence="2"/>
<keyword evidence="6 11" id="KW-0418">Kinase</keyword>
<evidence type="ECO:0000256" key="7">
    <source>
        <dbReference type="ARBA" id="ARBA00022840"/>
    </source>
</evidence>
<dbReference type="SUPFAM" id="SSF55874">
    <property type="entry name" value="ATPase domain of HSP90 chaperone/DNA topoisomerase II/histidine kinase"/>
    <property type="match status" value="1"/>
</dbReference>
<keyword evidence="4" id="KW-0808">Transferase</keyword>
<keyword evidence="9" id="KW-1133">Transmembrane helix</keyword>
<feature type="transmembrane region" description="Helical" evidence="9">
    <location>
        <begin position="121"/>
        <end position="141"/>
    </location>
</feature>
<dbReference type="GO" id="GO:0005524">
    <property type="term" value="F:ATP binding"/>
    <property type="evidence" value="ECO:0007669"/>
    <property type="project" value="UniProtKB-KW"/>
</dbReference>
<evidence type="ECO:0000313" key="11">
    <source>
        <dbReference type="EMBL" id="RWZ51459.1"/>
    </source>
</evidence>
<name>A0A444PUB9_9MICO</name>
<evidence type="ECO:0000256" key="3">
    <source>
        <dbReference type="ARBA" id="ARBA00022553"/>
    </source>
</evidence>
<evidence type="ECO:0000256" key="8">
    <source>
        <dbReference type="ARBA" id="ARBA00023012"/>
    </source>
</evidence>
<evidence type="ECO:0000256" key="4">
    <source>
        <dbReference type="ARBA" id="ARBA00022679"/>
    </source>
</evidence>
<keyword evidence="12" id="KW-1185">Reference proteome</keyword>
<dbReference type="EMBL" id="RZNB01000002">
    <property type="protein sequence ID" value="RWZ51459.1"/>
    <property type="molecule type" value="Genomic_DNA"/>
</dbReference>
<dbReference type="Pfam" id="PF07730">
    <property type="entry name" value="HisKA_3"/>
    <property type="match status" value="1"/>
</dbReference>
<dbReference type="GO" id="GO:0000155">
    <property type="term" value="F:phosphorelay sensor kinase activity"/>
    <property type="evidence" value="ECO:0007669"/>
    <property type="project" value="InterPro"/>
</dbReference>
<gene>
    <name evidence="11" type="ORF">ELQ90_04905</name>
</gene>
<comment type="caution">
    <text evidence="11">The sequence shown here is derived from an EMBL/GenBank/DDBJ whole genome shotgun (WGS) entry which is preliminary data.</text>
</comment>
<sequence>MTAGEDHEPAVFSVSPRPAVAEWVLWAAIAVAVTSVSIPTHAALYGIPVPLAFLLGALQGGSILLALVRPVAAAAVHVVSIVGIALTTSAADGPWPIPVLGIIALSVVLVVIGIRARWTVAAATWLVAMLLLLLVLAVAVAQGGDTGGGGTMLIVAASVTGFIVIVVSGTMQLVAVRQEVDEVREESELHHAQLLSTQERARIAREMHDVVAHSMSLVHMRATSARYRLPALDDAAAAEFDGIAEEARTALREMRGLLGVLREDGEVLDAPQPGLADIPGLIASTRAAGIEVVDRVEAVQPEPPTATQLALFRVAQEALSNVVRHAPGSAVEVALAVEGPDVVLRVRNGVSTESSGVRADVGGQGIRGMMERMASVGGTLTHGPAGGSGFLVVARAPLDGPPVAEGDA</sequence>
<feature type="transmembrane region" description="Helical" evidence="9">
    <location>
        <begin position="67"/>
        <end position="89"/>
    </location>
</feature>
<accession>A0A444PUB9</accession>
<proteinExistence type="predicted"/>
<feature type="transmembrane region" description="Helical" evidence="9">
    <location>
        <begin position="153"/>
        <end position="176"/>
    </location>
</feature>
<keyword evidence="5" id="KW-0547">Nucleotide-binding</keyword>
<evidence type="ECO:0000313" key="12">
    <source>
        <dbReference type="Proteomes" id="UP000288547"/>
    </source>
</evidence>
<evidence type="ECO:0000256" key="6">
    <source>
        <dbReference type="ARBA" id="ARBA00022777"/>
    </source>
</evidence>
<dbReference type="RefSeq" id="WP_128494175.1">
    <property type="nucleotide sequence ID" value="NZ_RZNB01000002.1"/>
</dbReference>
<protein>
    <recommendedName>
        <fullName evidence="2">histidine kinase</fullName>
        <ecNumber evidence="2">2.7.13.3</ecNumber>
    </recommendedName>
</protein>
<dbReference type="Gene3D" id="3.30.565.10">
    <property type="entry name" value="Histidine kinase-like ATPase, C-terminal domain"/>
    <property type="match status" value="1"/>
</dbReference>
<keyword evidence="9" id="KW-0812">Transmembrane</keyword>
<organism evidence="11 12">
    <name type="scientific">Labedella phragmitis</name>
    <dbReference type="NCBI Taxonomy" id="2498849"/>
    <lineage>
        <taxon>Bacteria</taxon>
        <taxon>Bacillati</taxon>
        <taxon>Actinomycetota</taxon>
        <taxon>Actinomycetes</taxon>
        <taxon>Micrococcales</taxon>
        <taxon>Microbacteriaceae</taxon>
        <taxon>Labedella</taxon>
    </lineage>
</organism>
<keyword evidence="7" id="KW-0067">ATP-binding</keyword>
<keyword evidence="3" id="KW-0597">Phosphoprotein</keyword>
<keyword evidence="8" id="KW-0902">Two-component regulatory system</keyword>
<evidence type="ECO:0000259" key="10">
    <source>
        <dbReference type="Pfam" id="PF07730"/>
    </source>
</evidence>
<dbReference type="Gene3D" id="1.20.5.1930">
    <property type="match status" value="1"/>
</dbReference>
<keyword evidence="9" id="KW-0472">Membrane</keyword>
<dbReference type="Proteomes" id="UP000288547">
    <property type="component" value="Unassembled WGS sequence"/>
</dbReference>
<evidence type="ECO:0000256" key="9">
    <source>
        <dbReference type="SAM" id="Phobius"/>
    </source>
</evidence>
<dbReference type="GO" id="GO:0046983">
    <property type="term" value="F:protein dimerization activity"/>
    <property type="evidence" value="ECO:0007669"/>
    <property type="project" value="InterPro"/>
</dbReference>
<dbReference type="InterPro" id="IPR036890">
    <property type="entry name" value="HATPase_C_sf"/>
</dbReference>
<dbReference type="PANTHER" id="PTHR24421">
    <property type="entry name" value="NITRATE/NITRITE SENSOR PROTEIN NARX-RELATED"/>
    <property type="match status" value="1"/>
</dbReference>
<evidence type="ECO:0000256" key="5">
    <source>
        <dbReference type="ARBA" id="ARBA00022741"/>
    </source>
</evidence>
<dbReference type="InterPro" id="IPR050482">
    <property type="entry name" value="Sensor_HK_TwoCompSys"/>
</dbReference>
<dbReference type="PANTHER" id="PTHR24421:SF10">
    <property type="entry name" value="NITRATE_NITRITE SENSOR PROTEIN NARQ"/>
    <property type="match status" value="1"/>
</dbReference>
<dbReference type="CDD" id="cd16917">
    <property type="entry name" value="HATPase_UhpB-NarQ-NarX-like"/>
    <property type="match status" value="1"/>
</dbReference>
<feature type="transmembrane region" description="Helical" evidence="9">
    <location>
        <begin position="95"/>
        <end position="114"/>
    </location>
</feature>
<feature type="domain" description="Signal transduction histidine kinase subgroup 3 dimerisation and phosphoacceptor" evidence="10">
    <location>
        <begin position="199"/>
        <end position="264"/>
    </location>
</feature>
<dbReference type="AlphaFoldDB" id="A0A444PUB9"/>
<comment type="catalytic activity">
    <reaction evidence="1">
        <text>ATP + protein L-histidine = ADP + protein N-phospho-L-histidine.</text>
        <dbReference type="EC" id="2.7.13.3"/>
    </reaction>
</comment>
<dbReference type="OrthoDB" id="227596at2"/>